<name>A0AAV4F2N9_9GAST</name>
<accession>A0AAV4F2N9</accession>
<proteinExistence type="predicted"/>
<dbReference type="EMBL" id="BMAT01007608">
    <property type="protein sequence ID" value="GFR67628.1"/>
    <property type="molecule type" value="Genomic_DNA"/>
</dbReference>
<organism evidence="2 3">
    <name type="scientific">Elysia marginata</name>
    <dbReference type="NCBI Taxonomy" id="1093978"/>
    <lineage>
        <taxon>Eukaryota</taxon>
        <taxon>Metazoa</taxon>
        <taxon>Spiralia</taxon>
        <taxon>Lophotrochozoa</taxon>
        <taxon>Mollusca</taxon>
        <taxon>Gastropoda</taxon>
        <taxon>Heterobranchia</taxon>
        <taxon>Euthyneura</taxon>
        <taxon>Panpulmonata</taxon>
        <taxon>Sacoglossa</taxon>
        <taxon>Placobranchoidea</taxon>
        <taxon>Plakobranchidae</taxon>
        <taxon>Elysia</taxon>
    </lineage>
</organism>
<feature type="compositionally biased region" description="Acidic residues" evidence="1">
    <location>
        <begin position="1"/>
        <end position="34"/>
    </location>
</feature>
<sequence>MSNDDDDDDDDGDDGDDDDGDDDDGDDDDGDDDGISTLPPPTQWKEYPAIGSERSCQCARVMRLTSCSSVSSERDLVGIGLSGNPGKALRAH</sequence>
<dbReference type="Proteomes" id="UP000762676">
    <property type="component" value="Unassembled WGS sequence"/>
</dbReference>
<protein>
    <submittedName>
        <fullName evidence="2">Uncharacterized protein</fullName>
    </submittedName>
</protein>
<comment type="caution">
    <text evidence="2">The sequence shown here is derived from an EMBL/GenBank/DDBJ whole genome shotgun (WGS) entry which is preliminary data.</text>
</comment>
<dbReference type="AlphaFoldDB" id="A0AAV4F2N9"/>
<feature type="region of interest" description="Disordered" evidence="1">
    <location>
        <begin position="1"/>
        <end position="47"/>
    </location>
</feature>
<evidence type="ECO:0000256" key="1">
    <source>
        <dbReference type="SAM" id="MobiDB-lite"/>
    </source>
</evidence>
<evidence type="ECO:0000313" key="2">
    <source>
        <dbReference type="EMBL" id="GFR67628.1"/>
    </source>
</evidence>
<evidence type="ECO:0000313" key="3">
    <source>
        <dbReference type="Proteomes" id="UP000762676"/>
    </source>
</evidence>
<reference evidence="2 3" key="1">
    <citation type="journal article" date="2021" name="Elife">
        <title>Chloroplast acquisition without the gene transfer in kleptoplastic sea slugs, Plakobranchus ocellatus.</title>
        <authorList>
            <person name="Maeda T."/>
            <person name="Takahashi S."/>
            <person name="Yoshida T."/>
            <person name="Shimamura S."/>
            <person name="Takaki Y."/>
            <person name="Nagai Y."/>
            <person name="Toyoda A."/>
            <person name="Suzuki Y."/>
            <person name="Arimoto A."/>
            <person name="Ishii H."/>
            <person name="Satoh N."/>
            <person name="Nishiyama T."/>
            <person name="Hasebe M."/>
            <person name="Maruyama T."/>
            <person name="Minagawa J."/>
            <person name="Obokata J."/>
            <person name="Shigenobu S."/>
        </authorList>
    </citation>
    <scope>NUCLEOTIDE SEQUENCE [LARGE SCALE GENOMIC DNA]</scope>
</reference>
<keyword evidence="3" id="KW-1185">Reference proteome</keyword>
<gene>
    <name evidence="2" type="ORF">ElyMa_003711000</name>
</gene>